<dbReference type="AlphaFoldDB" id="A0A2A4CU88"/>
<feature type="transmembrane region" description="Helical" evidence="1">
    <location>
        <begin position="5"/>
        <end position="20"/>
    </location>
</feature>
<name>A0A2A4CU88_9RHOB</name>
<protein>
    <submittedName>
        <fullName evidence="2">Uncharacterized protein</fullName>
    </submittedName>
</protein>
<keyword evidence="3" id="KW-1185">Reference proteome</keyword>
<gene>
    <name evidence="2" type="ORF">CLN94_00925</name>
</gene>
<keyword evidence="1" id="KW-0472">Membrane</keyword>
<comment type="caution">
    <text evidence="2">The sequence shown here is derived from an EMBL/GenBank/DDBJ whole genome shotgun (WGS) entry which is preliminary data.</text>
</comment>
<organism evidence="2 3">
    <name type="scientific">Pseudothioclava arenosa</name>
    <dbReference type="NCBI Taxonomy" id="1795308"/>
    <lineage>
        <taxon>Bacteria</taxon>
        <taxon>Pseudomonadati</taxon>
        <taxon>Pseudomonadota</taxon>
        <taxon>Alphaproteobacteria</taxon>
        <taxon>Rhodobacterales</taxon>
        <taxon>Paracoccaceae</taxon>
        <taxon>Pseudothioclava</taxon>
    </lineage>
</organism>
<proteinExistence type="predicted"/>
<dbReference type="Proteomes" id="UP000243507">
    <property type="component" value="Unassembled WGS sequence"/>
</dbReference>
<keyword evidence="1" id="KW-0812">Transmembrane</keyword>
<feature type="transmembrane region" description="Helical" evidence="1">
    <location>
        <begin position="73"/>
        <end position="92"/>
    </location>
</feature>
<dbReference type="EMBL" id="NTJD01000001">
    <property type="protein sequence ID" value="PCD77910.1"/>
    <property type="molecule type" value="Genomic_DNA"/>
</dbReference>
<evidence type="ECO:0000313" key="2">
    <source>
        <dbReference type="EMBL" id="PCD77910.1"/>
    </source>
</evidence>
<dbReference type="OrthoDB" id="7874257at2"/>
<accession>A0A2A4CU88</accession>
<sequence length="103" mass="11291">MNSFLAFLLIICLMIGFWLSKNTWSKLFILVPLGVLVPAFYGAASSCGLGFIADFFTEGVCRTPERTPQQVLAGVYVLSFLPVLVFTVLAKLGRDWAAKRKGA</sequence>
<evidence type="ECO:0000313" key="3">
    <source>
        <dbReference type="Proteomes" id="UP000243507"/>
    </source>
</evidence>
<dbReference type="RefSeq" id="WP_096430067.1">
    <property type="nucleotide sequence ID" value="NZ_NTJD01000001.1"/>
</dbReference>
<evidence type="ECO:0000256" key="1">
    <source>
        <dbReference type="SAM" id="Phobius"/>
    </source>
</evidence>
<reference evidence="2 3" key="1">
    <citation type="submission" date="2017-09" db="EMBL/GenBank/DDBJ databases">
        <title>A multilocus sequence analysis scheme for characterization of bacteria in the genus Thioclava.</title>
        <authorList>
            <person name="Liu Y."/>
            <person name="Shao Z."/>
        </authorList>
    </citation>
    <scope>NUCLEOTIDE SEQUENCE [LARGE SCALE GENOMIC DNA]</scope>
    <source>
        <strain evidence="2 3">CAU 1312</strain>
    </source>
</reference>
<feature type="transmembrane region" description="Helical" evidence="1">
    <location>
        <begin position="27"/>
        <end position="53"/>
    </location>
</feature>
<keyword evidence="1" id="KW-1133">Transmembrane helix</keyword>